<keyword evidence="4" id="KW-1185">Reference proteome</keyword>
<reference evidence="3 4" key="1">
    <citation type="submission" date="2018-10" db="EMBL/GenBank/DDBJ databases">
        <title>Histidinibacterium lentulum gen. nov., sp. nov., a marine bacterium from the culture broth of Picochlorum sp. 122.</title>
        <authorList>
            <person name="Wang G."/>
        </authorList>
    </citation>
    <scope>NUCLEOTIDE SEQUENCE [LARGE SCALE GENOMIC DNA]</scope>
    <source>
        <strain evidence="3 4">B17</strain>
    </source>
</reference>
<dbReference type="EMBL" id="RDRB01000006">
    <property type="protein sequence ID" value="ROU00107.1"/>
    <property type="molecule type" value="Genomic_DNA"/>
</dbReference>
<gene>
    <name evidence="3" type="ORF">EAT49_12400</name>
</gene>
<proteinExistence type="predicted"/>
<evidence type="ECO:0000256" key="2">
    <source>
        <dbReference type="SAM" id="Phobius"/>
    </source>
</evidence>
<sequence>MADAPNSRTRTAIFVALVLLIAVLGWVVLFQDGGVERDSDLQVPADANPDASLDETAEELPPLDDEAVLEEIQEGGPETGETVEEAFDGADEAVEDALDPASDPVAVDDIADPEER</sequence>
<keyword evidence="2" id="KW-0812">Transmembrane</keyword>
<organism evidence="3 4">
    <name type="scientific">Histidinibacterium lentulum</name>
    <dbReference type="NCBI Taxonomy" id="2480588"/>
    <lineage>
        <taxon>Bacteria</taxon>
        <taxon>Pseudomonadati</taxon>
        <taxon>Pseudomonadota</taxon>
        <taxon>Alphaproteobacteria</taxon>
        <taxon>Rhodobacterales</taxon>
        <taxon>Paracoccaceae</taxon>
        <taxon>Histidinibacterium</taxon>
    </lineage>
</organism>
<evidence type="ECO:0000313" key="3">
    <source>
        <dbReference type="EMBL" id="ROU00107.1"/>
    </source>
</evidence>
<feature type="transmembrane region" description="Helical" evidence="2">
    <location>
        <begin position="12"/>
        <end position="30"/>
    </location>
</feature>
<dbReference type="AlphaFoldDB" id="A0A3N2QY43"/>
<feature type="region of interest" description="Disordered" evidence="1">
    <location>
        <begin position="96"/>
        <end position="116"/>
    </location>
</feature>
<dbReference type="RefSeq" id="WP_123642654.1">
    <property type="nucleotide sequence ID" value="NZ_ML119086.1"/>
</dbReference>
<evidence type="ECO:0000313" key="4">
    <source>
        <dbReference type="Proteomes" id="UP000268016"/>
    </source>
</evidence>
<accession>A0A3N2QY43</accession>
<evidence type="ECO:0000256" key="1">
    <source>
        <dbReference type="SAM" id="MobiDB-lite"/>
    </source>
</evidence>
<comment type="caution">
    <text evidence="3">The sequence shown here is derived from an EMBL/GenBank/DDBJ whole genome shotgun (WGS) entry which is preliminary data.</text>
</comment>
<keyword evidence="2" id="KW-1133">Transmembrane helix</keyword>
<name>A0A3N2QY43_9RHOB</name>
<dbReference type="Proteomes" id="UP000268016">
    <property type="component" value="Unassembled WGS sequence"/>
</dbReference>
<keyword evidence="2" id="KW-0472">Membrane</keyword>
<protein>
    <submittedName>
        <fullName evidence="3">Uncharacterized protein</fullName>
    </submittedName>
</protein>